<dbReference type="EMBL" id="LFOE01000001">
    <property type="protein sequence ID" value="OBY33527.1"/>
    <property type="molecule type" value="Genomic_DNA"/>
</dbReference>
<evidence type="ECO:0000313" key="1">
    <source>
        <dbReference type="EMBL" id="OBY33527.1"/>
    </source>
</evidence>
<keyword evidence="2" id="KW-1185">Reference proteome</keyword>
<organism evidence="1 2">
    <name type="scientific">Mycolicibacter kumamotonensis</name>
    <dbReference type="NCBI Taxonomy" id="354243"/>
    <lineage>
        <taxon>Bacteria</taxon>
        <taxon>Bacillati</taxon>
        <taxon>Actinomycetota</taxon>
        <taxon>Actinomycetes</taxon>
        <taxon>Mycobacteriales</taxon>
        <taxon>Mycobacteriaceae</taxon>
        <taxon>Mycolicibacter</taxon>
    </lineage>
</organism>
<accession>A0A1B8SLD7</accession>
<gene>
    <name evidence="1" type="ORF">ACT18_00925</name>
</gene>
<dbReference type="Proteomes" id="UP000092668">
    <property type="component" value="Unassembled WGS sequence"/>
</dbReference>
<reference evidence="1 2" key="1">
    <citation type="submission" date="2015-06" db="EMBL/GenBank/DDBJ databases">
        <title>Genome sequence of Mycobacterium kumamotonense strain Roo.</title>
        <authorList>
            <person name="Greninger A.L."/>
            <person name="Cunningham G."/>
            <person name="Miller S."/>
        </authorList>
    </citation>
    <scope>NUCLEOTIDE SEQUENCE [LARGE SCALE GENOMIC DNA]</scope>
    <source>
        <strain evidence="1 2">Roo</strain>
    </source>
</reference>
<proteinExistence type="predicted"/>
<comment type="caution">
    <text evidence="1">The sequence shown here is derived from an EMBL/GenBank/DDBJ whole genome shotgun (WGS) entry which is preliminary data.</text>
</comment>
<dbReference type="RefSeq" id="WP_065286806.1">
    <property type="nucleotide sequence ID" value="NZ_LFOE01000001.1"/>
</dbReference>
<protein>
    <submittedName>
        <fullName evidence="1">Uncharacterized protein</fullName>
    </submittedName>
</protein>
<evidence type="ECO:0000313" key="2">
    <source>
        <dbReference type="Proteomes" id="UP000092668"/>
    </source>
</evidence>
<sequence>MLPYTQLAYTEAELEQYKKAAWVREPRTELNHPDLDVFECMASPPDSRSDDWPAVPNNE</sequence>
<name>A0A1B8SLD7_9MYCO</name>
<dbReference type="AlphaFoldDB" id="A0A1B8SLD7"/>